<accession>A0A9E8ZAM0</accession>
<dbReference type="Proteomes" id="UP001163152">
    <property type="component" value="Chromosome"/>
</dbReference>
<reference evidence="1" key="1">
    <citation type="submission" date="2022-12" db="EMBL/GenBank/DDBJ databases">
        <title>Polyphasic identification of a Novel Hot-Spring Cyanobacterium Ocullathermofonsia sinensis gen nov. sp. nov. and Genomic Insights on its Adaptations to the Thermal Habitat.</title>
        <authorList>
            <person name="Daroch M."/>
            <person name="Tang J."/>
            <person name="Jiang Y."/>
        </authorList>
    </citation>
    <scope>NUCLEOTIDE SEQUENCE</scope>
    <source>
        <strain evidence="1">PKUAC-SCTA174</strain>
    </source>
</reference>
<dbReference type="EMBL" id="CP113797">
    <property type="protein sequence ID" value="WAL59346.1"/>
    <property type="molecule type" value="Genomic_DNA"/>
</dbReference>
<sequence>MLRIITDFDGPIMDVSERYYQVYQFCLDQVRDPDQPVHRLSKAEFWRLKRAQVPERRIGKISELHDDQAAEFARLRRQTVHTLPYLIYDTLIPGAVAALERLQQLGVELATMTMRRTRELDAALTQYDLGKFFHPDRRYCLSNDYLKTNDIDDKTWLMGKALAEMPPAQETWMIGDTEADILAAKAHAIPVIAVLSGIRNRECLAVHAPDAIVADLNEAVDMVLQKSALVASL</sequence>
<name>A0A9E8ZAM0_9CYAN</name>
<proteinExistence type="predicted"/>
<dbReference type="AlphaFoldDB" id="A0A9E8ZAM0"/>
<dbReference type="PANTHER" id="PTHR43434">
    <property type="entry name" value="PHOSPHOGLYCOLATE PHOSPHATASE"/>
    <property type="match status" value="1"/>
</dbReference>
<dbReference type="Pfam" id="PF00702">
    <property type="entry name" value="Hydrolase"/>
    <property type="match status" value="1"/>
</dbReference>
<dbReference type="InterPro" id="IPR050155">
    <property type="entry name" value="HAD-like_hydrolase_sf"/>
</dbReference>
<evidence type="ECO:0000313" key="2">
    <source>
        <dbReference type="Proteomes" id="UP001163152"/>
    </source>
</evidence>
<dbReference type="Gene3D" id="3.40.50.1000">
    <property type="entry name" value="HAD superfamily/HAD-like"/>
    <property type="match status" value="1"/>
</dbReference>
<gene>
    <name evidence="1" type="ORF">OXH18_19550</name>
</gene>
<keyword evidence="2" id="KW-1185">Reference proteome</keyword>
<dbReference type="PANTHER" id="PTHR43434:SF1">
    <property type="entry name" value="PHOSPHOGLYCOLATE PHOSPHATASE"/>
    <property type="match status" value="1"/>
</dbReference>
<dbReference type="SFLD" id="SFLDG01129">
    <property type="entry name" value="C1.5:_HAD__Beta-PGM__Phosphata"/>
    <property type="match status" value="1"/>
</dbReference>
<organism evidence="1 2">
    <name type="scientific">Thermocoleostomius sinensis A174</name>
    <dbReference type="NCBI Taxonomy" id="2016057"/>
    <lineage>
        <taxon>Bacteria</taxon>
        <taxon>Bacillati</taxon>
        <taxon>Cyanobacteriota</taxon>
        <taxon>Cyanophyceae</taxon>
        <taxon>Oculatellales</taxon>
        <taxon>Oculatellaceae</taxon>
        <taxon>Thermocoleostomius</taxon>
    </lineage>
</organism>
<dbReference type="SFLD" id="SFLDS00003">
    <property type="entry name" value="Haloacid_Dehalogenase"/>
    <property type="match status" value="1"/>
</dbReference>
<dbReference type="Gene3D" id="1.10.150.240">
    <property type="entry name" value="Putative phosphatase, domain 2"/>
    <property type="match status" value="1"/>
</dbReference>
<dbReference type="GO" id="GO:0006281">
    <property type="term" value="P:DNA repair"/>
    <property type="evidence" value="ECO:0007669"/>
    <property type="project" value="TreeGrafter"/>
</dbReference>
<dbReference type="GO" id="GO:0005829">
    <property type="term" value="C:cytosol"/>
    <property type="evidence" value="ECO:0007669"/>
    <property type="project" value="TreeGrafter"/>
</dbReference>
<dbReference type="KEGG" id="tsin:OXH18_19550"/>
<protein>
    <submittedName>
        <fullName evidence="1">HAD family hydrolase</fullName>
    </submittedName>
</protein>
<dbReference type="GO" id="GO:0008967">
    <property type="term" value="F:phosphoglycolate phosphatase activity"/>
    <property type="evidence" value="ECO:0007669"/>
    <property type="project" value="TreeGrafter"/>
</dbReference>
<dbReference type="InterPro" id="IPR023198">
    <property type="entry name" value="PGP-like_dom2"/>
</dbReference>
<dbReference type="InterPro" id="IPR036412">
    <property type="entry name" value="HAD-like_sf"/>
</dbReference>
<dbReference type="SUPFAM" id="SSF56784">
    <property type="entry name" value="HAD-like"/>
    <property type="match status" value="1"/>
</dbReference>
<dbReference type="RefSeq" id="WP_268609142.1">
    <property type="nucleotide sequence ID" value="NZ_CP113797.1"/>
</dbReference>
<dbReference type="InterPro" id="IPR023214">
    <property type="entry name" value="HAD_sf"/>
</dbReference>
<evidence type="ECO:0000313" key="1">
    <source>
        <dbReference type="EMBL" id="WAL59346.1"/>
    </source>
</evidence>
<keyword evidence="1" id="KW-0378">Hydrolase</keyword>